<keyword evidence="2" id="KW-0808">Transferase</keyword>
<comment type="caution">
    <text evidence="2">The sequence shown here is derived from an EMBL/GenBank/DDBJ whole genome shotgun (WGS) entry which is preliminary data.</text>
</comment>
<reference evidence="2" key="1">
    <citation type="journal article" date="2014" name="Int. J. Syst. Evol. Microbiol.">
        <title>Complete genome of a new Firmicutes species belonging to the dominant human colonic microbiota ('Ruminococcus bicirculans') reveals two chromosomes and a selective capacity to utilize plant glucans.</title>
        <authorList>
            <consortium name="NISC Comparative Sequencing Program"/>
            <person name="Wegmann U."/>
            <person name="Louis P."/>
            <person name="Goesmann A."/>
            <person name="Henrissat B."/>
            <person name="Duncan S.H."/>
            <person name="Flint H.J."/>
        </authorList>
    </citation>
    <scope>NUCLEOTIDE SEQUENCE</scope>
    <source>
        <strain evidence="2">NBRC 108219</strain>
    </source>
</reference>
<dbReference type="EMBL" id="BSNK01000002">
    <property type="protein sequence ID" value="GLQ24498.1"/>
    <property type="molecule type" value="Genomic_DNA"/>
</dbReference>
<reference evidence="2" key="2">
    <citation type="submission" date="2023-01" db="EMBL/GenBank/DDBJ databases">
        <title>Draft genome sequence of Algimonas ampicilliniresistens strain NBRC 108219.</title>
        <authorList>
            <person name="Sun Q."/>
            <person name="Mori K."/>
        </authorList>
    </citation>
    <scope>NUCLEOTIDE SEQUENCE</scope>
    <source>
        <strain evidence="2">NBRC 108219</strain>
    </source>
</reference>
<dbReference type="InterPro" id="IPR016064">
    <property type="entry name" value="NAD/diacylglycerol_kinase_sf"/>
</dbReference>
<evidence type="ECO:0000313" key="2">
    <source>
        <dbReference type="EMBL" id="GLQ24498.1"/>
    </source>
</evidence>
<keyword evidence="2" id="KW-0418">Kinase</keyword>
<evidence type="ECO:0000313" key="3">
    <source>
        <dbReference type="Proteomes" id="UP001161391"/>
    </source>
</evidence>
<keyword evidence="3" id="KW-1185">Reference proteome</keyword>
<name>A0ABQ5VAH4_9PROT</name>
<feature type="domain" description="DAGKc" evidence="1">
    <location>
        <begin position="19"/>
        <end position="84"/>
    </location>
</feature>
<organism evidence="2 3">
    <name type="scientific">Algimonas ampicilliniresistens</name>
    <dbReference type="NCBI Taxonomy" id="1298735"/>
    <lineage>
        <taxon>Bacteria</taxon>
        <taxon>Pseudomonadati</taxon>
        <taxon>Pseudomonadota</taxon>
        <taxon>Alphaproteobacteria</taxon>
        <taxon>Maricaulales</taxon>
        <taxon>Robiginitomaculaceae</taxon>
        <taxon>Algimonas</taxon>
    </lineage>
</organism>
<gene>
    <name evidence="2" type="ORF">GCM10007853_23720</name>
</gene>
<proteinExistence type="predicted"/>
<dbReference type="SUPFAM" id="SSF111331">
    <property type="entry name" value="NAD kinase/diacylglycerol kinase-like"/>
    <property type="match status" value="1"/>
</dbReference>
<dbReference type="InterPro" id="IPR001206">
    <property type="entry name" value="Diacylglycerol_kinase_cat_dom"/>
</dbReference>
<dbReference type="Gene3D" id="2.60.200.40">
    <property type="match status" value="1"/>
</dbReference>
<dbReference type="Proteomes" id="UP001161391">
    <property type="component" value="Unassembled WGS sequence"/>
</dbReference>
<dbReference type="Gene3D" id="3.40.50.10330">
    <property type="entry name" value="Probable inorganic polyphosphate/atp-NAD kinase, domain 1"/>
    <property type="match status" value="1"/>
</dbReference>
<evidence type="ECO:0000259" key="1">
    <source>
        <dbReference type="Pfam" id="PF00781"/>
    </source>
</evidence>
<sequence length="279" mass="30050">MGAIFERYGYGQPDLFVGESSDMKSMMSKMRDAKGDLLIAFGGDGTAAAVASIARDQNVPFIALPGGTMNMLMQGLYGSDVWQDCLIRGLAVASPRPMTAGIVRDESGQTGTFLVGCMFGKPTKMSEAREDLRDGNVMDAAKGAIETMKTTSDASPIRIALPDRDYDERSMELINVTCPFMDGEALDPDRLDLTLFDKVTGGSTLSLGVAALMGNIRQSQAVENVKTKQFRLRSDSAIEGLLDGEPMTFKGEVTVELDKNHGLVLAPWPAMSFPISREA</sequence>
<dbReference type="GO" id="GO:0016301">
    <property type="term" value="F:kinase activity"/>
    <property type="evidence" value="ECO:0007669"/>
    <property type="project" value="UniProtKB-KW"/>
</dbReference>
<protein>
    <submittedName>
        <fullName evidence="2">Diacylglycerol kinase</fullName>
    </submittedName>
</protein>
<accession>A0ABQ5VAH4</accession>
<dbReference type="Pfam" id="PF00781">
    <property type="entry name" value="DAGK_cat"/>
    <property type="match status" value="1"/>
</dbReference>
<dbReference type="InterPro" id="IPR017438">
    <property type="entry name" value="ATP-NAD_kinase_N"/>
</dbReference>